<accession>A0A0K2UUK9</accession>
<feature type="non-terminal residue" evidence="2">
    <location>
        <position position="1"/>
    </location>
</feature>
<proteinExistence type="predicted"/>
<dbReference type="EMBL" id="HACA01024414">
    <property type="protein sequence ID" value="CDW41775.1"/>
    <property type="molecule type" value="Transcribed_RNA"/>
</dbReference>
<dbReference type="AlphaFoldDB" id="A0A0K2UUK9"/>
<reference evidence="2" key="1">
    <citation type="submission" date="2014-05" db="EMBL/GenBank/DDBJ databases">
        <authorList>
            <person name="Chronopoulou M."/>
        </authorList>
    </citation>
    <scope>NUCLEOTIDE SEQUENCE</scope>
    <source>
        <tissue evidence="2">Whole organism</tissue>
    </source>
</reference>
<protein>
    <submittedName>
        <fullName evidence="2">Uncharacterized protein</fullName>
    </submittedName>
</protein>
<keyword evidence="1" id="KW-0472">Membrane</keyword>
<evidence type="ECO:0000256" key="1">
    <source>
        <dbReference type="SAM" id="Phobius"/>
    </source>
</evidence>
<organism evidence="2">
    <name type="scientific">Lepeophtheirus salmonis</name>
    <name type="common">Salmon louse</name>
    <name type="synonym">Caligus salmonis</name>
    <dbReference type="NCBI Taxonomy" id="72036"/>
    <lineage>
        <taxon>Eukaryota</taxon>
        <taxon>Metazoa</taxon>
        <taxon>Ecdysozoa</taxon>
        <taxon>Arthropoda</taxon>
        <taxon>Crustacea</taxon>
        <taxon>Multicrustacea</taxon>
        <taxon>Hexanauplia</taxon>
        <taxon>Copepoda</taxon>
        <taxon>Siphonostomatoida</taxon>
        <taxon>Caligidae</taxon>
        <taxon>Lepeophtheirus</taxon>
    </lineage>
</organism>
<feature type="transmembrane region" description="Helical" evidence="1">
    <location>
        <begin position="25"/>
        <end position="43"/>
    </location>
</feature>
<keyword evidence="1" id="KW-1133">Transmembrane helix</keyword>
<keyword evidence="1" id="KW-0812">Transmembrane</keyword>
<evidence type="ECO:0000313" key="2">
    <source>
        <dbReference type="EMBL" id="CDW41775.1"/>
    </source>
</evidence>
<sequence length="50" mass="5854">NNDGRTLLDTLSSQSNQNIQKDDKFTTLLIHISSFYCVWLFCFPKIKLFV</sequence>
<name>A0A0K2UUK9_LEPSM</name>